<dbReference type="InterPro" id="IPR030970">
    <property type="entry name" value="ABC_MlaD"/>
</dbReference>
<keyword evidence="3" id="KW-1185">Reference proteome</keyword>
<reference evidence="2" key="1">
    <citation type="submission" date="2021-02" db="EMBL/GenBank/DDBJ databases">
        <title>Genome sequence of Rhodospirillales sp. strain TMPK1 isolated from soil.</title>
        <authorList>
            <person name="Nakai R."/>
            <person name="Kusada H."/>
            <person name="Tamaki H."/>
        </authorList>
    </citation>
    <scope>NUCLEOTIDE SEQUENCE</scope>
    <source>
        <strain evidence="2">TMPK1</strain>
    </source>
</reference>
<evidence type="ECO:0000259" key="1">
    <source>
        <dbReference type="Pfam" id="PF02470"/>
    </source>
</evidence>
<dbReference type="EMBL" id="BOPV01000001">
    <property type="protein sequence ID" value="GIL40591.1"/>
    <property type="molecule type" value="Genomic_DNA"/>
</dbReference>
<dbReference type="PANTHER" id="PTHR33371">
    <property type="entry name" value="INTERMEMBRANE PHOSPHOLIPID TRANSPORT SYSTEM BINDING PROTEIN MLAD-RELATED"/>
    <property type="match status" value="1"/>
</dbReference>
<organism evidence="2 3">
    <name type="scientific">Roseiterribacter gracilis</name>
    <dbReference type="NCBI Taxonomy" id="2812848"/>
    <lineage>
        <taxon>Bacteria</taxon>
        <taxon>Pseudomonadati</taxon>
        <taxon>Pseudomonadota</taxon>
        <taxon>Alphaproteobacteria</taxon>
        <taxon>Rhodospirillales</taxon>
        <taxon>Roseiterribacteraceae</taxon>
        <taxon>Roseiterribacter</taxon>
    </lineage>
</organism>
<comment type="caution">
    <text evidence="2">The sequence shown here is derived from an EMBL/GenBank/DDBJ whole genome shotgun (WGS) entry which is preliminary data.</text>
</comment>
<feature type="domain" description="Mce/MlaD" evidence="1">
    <location>
        <begin position="36"/>
        <end position="114"/>
    </location>
</feature>
<evidence type="ECO:0000313" key="2">
    <source>
        <dbReference type="EMBL" id="GIL40591.1"/>
    </source>
</evidence>
<name>A0A8S8XF75_9PROT</name>
<dbReference type="InterPro" id="IPR052336">
    <property type="entry name" value="MlaD_Phospholipid_Transporter"/>
</dbReference>
<dbReference type="Proteomes" id="UP000681075">
    <property type="component" value="Unassembled WGS sequence"/>
</dbReference>
<sequence length="169" mass="17520">MNRSVVEPILGALILFVAIGFLVFAYGRASTPTIAKGYELTARFSAIDGLSKGSDVRVSGVKVGQVADIKIEPTTFLAIVRLVIDPAVQLPKDSLASVTSEGLLGGKFVALEPGSDDARIPNGGRIERTQSAASLDKLLGQVIFSLQNLGGDKDKNANSGNAPATAAPK</sequence>
<dbReference type="Pfam" id="PF02470">
    <property type="entry name" value="MlaD"/>
    <property type="match status" value="1"/>
</dbReference>
<gene>
    <name evidence="2" type="ORF">TMPK1_28280</name>
</gene>
<proteinExistence type="predicted"/>
<protein>
    <submittedName>
        <fullName evidence="2">Outer membrane lipid asymmetry maintenance protein MlaD</fullName>
    </submittedName>
</protein>
<dbReference type="AlphaFoldDB" id="A0A8S8XF75"/>
<dbReference type="GO" id="GO:0015914">
    <property type="term" value="P:phospholipid transport"/>
    <property type="evidence" value="ECO:0007669"/>
    <property type="project" value="InterPro"/>
</dbReference>
<dbReference type="RefSeq" id="WP_420243721.1">
    <property type="nucleotide sequence ID" value="NZ_BOPV01000001.1"/>
</dbReference>
<dbReference type="NCBIfam" id="TIGR04430">
    <property type="entry name" value="OM_asym_MlaD"/>
    <property type="match status" value="1"/>
</dbReference>
<dbReference type="InterPro" id="IPR003399">
    <property type="entry name" value="Mce/MlaD"/>
</dbReference>
<accession>A0A8S8XF75</accession>
<evidence type="ECO:0000313" key="3">
    <source>
        <dbReference type="Proteomes" id="UP000681075"/>
    </source>
</evidence>
<dbReference type="PANTHER" id="PTHR33371:SF4">
    <property type="entry name" value="INTERMEMBRANE PHOSPHOLIPID TRANSPORT SYSTEM BINDING PROTEIN MLAD"/>
    <property type="match status" value="1"/>
</dbReference>